<protein>
    <submittedName>
        <fullName evidence="2">Uncharacterized protein</fullName>
    </submittedName>
</protein>
<accession>A0A1I5SQH1</accession>
<dbReference type="EMBL" id="BJWI01000049">
    <property type="protein sequence ID" value="GEM02636.1"/>
    <property type="molecule type" value="Genomic_DNA"/>
</dbReference>
<keyword evidence="4" id="KW-1185">Reference proteome</keyword>
<proteinExistence type="predicted"/>
<evidence type="ECO:0000313" key="1">
    <source>
        <dbReference type="EMBL" id="GEM02636.1"/>
    </source>
</evidence>
<evidence type="ECO:0000313" key="2">
    <source>
        <dbReference type="EMBL" id="SFP72871.1"/>
    </source>
</evidence>
<reference evidence="2 3" key="1">
    <citation type="submission" date="2016-10" db="EMBL/GenBank/DDBJ databases">
        <authorList>
            <person name="de Groot N.N."/>
        </authorList>
    </citation>
    <scope>NUCLEOTIDE SEQUENCE [LARGE SCALE GENOMIC DNA]</scope>
    <source>
        <strain evidence="2 3">DSM 17073</strain>
    </source>
</reference>
<dbReference type="Gene3D" id="3.40.50.300">
    <property type="entry name" value="P-loop containing nucleotide triphosphate hydrolases"/>
    <property type="match status" value="1"/>
</dbReference>
<reference evidence="1 4" key="2">
    <citation type="submission" date="2019-07" db="EMBL/GenBank/DDBJ databases">
        <title>Whole genome shotgun sequence of Halolactibacillus halophilus NBRC 100868.</title>
        <authorList>
            <person name="Hosoyama A."/>
            <person name="Uohara A."/>
            <person name="Ohji S."/>
            <person name="Ichikawa N."/>
        </authorList>
    </citation>
    <scope>NUCLEOTIDE SEQUENCE [LARGE SCALE GENOMIC DNA]</scope>
    <source>
        <strain evidence="1 4">NBRC 100868</strain>
    </source>
</reference>
<dbReference type="RefSeq" id="WP_089833753.1">
    <property type="nucleotide sequence ID" value="NZ_BJWI01000049.1"/>
</dbReference>
<sequence>MPYQQLSGGEQLKFHLADAFSQIVDVLLLTNHLDLHSRENVNERLRYTDHRLTFTGKVTDL</sequence>
<dbReference type="EMBL" id="FOXC01000049">
    <property type="protein sequence ID" value="SFP72871.1"/>
    <property type="molecule type" value="Genomic_DNA"/>
</dbReference>
<dbReference type="OrthoDB" id="9762369at2"/>
<dbReference type="SUPFAM" id="SSF52540">
    <property type="entry name" value="P-loop containing nucleoside triphosphate hydrolases"/>
    <property type="match status" value="1"/>
</dbReference>
<name>A0A1I5SQH1_9BACI</name>
<evidence type="ECO:0000313" key="4">
    <source>
        <dbReference type="Proteomes" id="UP000321547"/>
    </source>
</evidence>
<organism evidence="2 3">
    <name type="scientific">Halolactibacillus halophilus</name>
    <dbReference type="NCBI Taxonomy" id="306540"/>
    <lineage>
        <taxon>Bacteria</taxon>
        <taxon>Bacillati</taxon>
        <taxon>Bacillota</taxon>
        <taxon>Bacilli</taxon>
        <taxon>Bacillales</taxon>
        <taxon>Bacillaceae</taxon>
        <taxon>Halolactibacillus</taxon>
    </lineage>
</organism>
<dbReference type="STRING" id="306540.SAMN05421839_14913"/>
<dbReference type="InterPro" id="IPR027417">
    <property type="entry name" value="P-loop_NTPase"/>
</dbReference>
<dbReference type="Proteomes" id="UP000242243">
    <property type="component" value="Unassembled WGS sequence"/>
</dbReference>
<gene>
    <name evidence="1" type="ORF">HHA03_21680</name>
    <name evidence="2" type="ORF">SAMN05421839_14913</name>
</gene>
<evidence type="ECO:0000313" key="3">
    <source>
        <dbReference type="Proteomes" id="UP000242243"/>
    </source>
</evidence>
<dbReference type="Proteomes" id="UP000321547">
    <property type="component" value="Unassembled WGS sequence"/>
</dbReference>
<dbReference type="AlphaFoldDB" id="A0A1I5SQH1"/>